<sequence length="231" mass="24914">MFRPIAILLALLSLGLAGPEAEAQPSFDCARAGTATEHAICGSGRLSALDREIAAAYAAARGSAGAAQREAIRADQRWWLGARDGCGNQPECLEKVMRRRLDALRGIDGGAPMRGDLTGLYCPNEAAHLSVVHRGDRLDFEFGYFGANGHSCGTPLMAGRRAGDGWVARRDGCELVLRQVGSEIVVTTTTFEACRQFCGARTAIREFRVPLRSRNPAITDVAGHNWWERGC</sequence>
<feature type="chain" id="PRO_5011523296" description="Lysozyme inhibitor LprI-like N-terminal domain-containing protein" evidence="1">
    <location>
        <begin position="24"/>
        <end position="231"/>
    </location>
</feature>
<evidence type="ECO:0000259" key="2">
    <source>
        <dbReference type="Pfam" id="PF07007"/>
    </source>
</evidence>
<proteinExistence type="predicted"/>
<reference evidence="4" key="1">
    <citation type="submission" date="2016-10" db="EMBL/GenBank/DDBJ databases">
        <authorList>
            <person name="Varghese N."/>
            <person name="Submissions S."/>
        </authorList>
    </citation>
    <scope>NUCLEOTIDE SEQUENCE [LARGE SCALE GENOMIC DNA]</scope>
    <source>
        <strain evidence="4">DSM 21424</strain>
    </source>
</reference>
<dbReference type="Pfam" id="PF07007">
    <property type="entry name" value="LprI"/>
    <property type="match status" value="1"/>
</dbReference>
<dbReference type="OrthoDB" id="8453064at2"/>
<dbReference type="Gene3D" id="1.20.1270.180">
    <property type="match status" value="1"/>
</dbReference>
<dbReference type="EMBL" id="FNAT01000005">
    <property type="protein sequence ID" value="SDE94041.1"/>
    <property type="molecule type" value="Genomic_DNA"/>
</dbReference>
<dbReference type="RefSeq" id="WP_090113359.1">
    <property type="nucleotide sequence ID" value="NZ_FNAT01000005.1"/>
</dbReference>
<evidence type="ECO:0000256" key="1">
    <source>
        <dbReference type="SAM" id="SignalP"/>
    </source>
</evidence>
<keyword evidence="4" id="KW-1185">Reference proteome</keyword>
<dbReference type="PANTHER" id="PTHR37549:SF1">
    <property type="entry name" value="LIPOPROTEIN LPRI"/>
    <property type="match status" value="1"/>
</dbReference>
<organism evidence="3 4">
    <name type="scientific">Limimaricola pyoseonensis</name>
    <dbReference type="NCBI Taxonomy" id="521013"/>
    <lineage>
        <taxon>Bacteria</taxon>
        <taxon>Pseudomonadati</taxon>
        <taxon>Pseudomonadota</taxon>
        <taxon>Alphaproteobacteria</taxon>
        <taxon>Rhodobacterales</taxon>
        <taxon>Paracoccaceae</taxon>
        <taxon>Limimaricola</taxon>
    </lineage>
</organism>
<gene>
    <name evidence="3" type="ORF">SAMN04488567_3022</name>
</gene>
<name>A0A1G7H122_9RHOB</name>
<evidence type="ECO:0000313" key="3">
    <source>
        <dbReference type="EMBL" id="SDE94041.1"/>
    </source>
</evidence>
<dbReference type="InterPro" id="IPR009739">
    <property type="entry name" value="LprI-like_N"/>
</dbReference>
<accession>A0A1G7H122</accession>
<dbReference type="InterPro" id="IPR052755">
    <property type="entry name" value="Lysozyme_Inhibitor_LprI"/>
</dbReference>
<protein>
    <recommendedName>
        <fullName evidence="2">Lysozyme inhibitor LprI-like N-terminal domain-containing protein</fullName>
    </recommendedName>
</protein>
<dbReference type="GO" id="GO:0005576">
    <property type="term" value="C:extracellular region"/>
    <property type="evidence" value="ECO:0007669"/>
    <property type="project" value="TreeGrafter"/>
</dbReference>
<keyword evidence="1" id="KW-0732">Signal</keyword>
<dbReference type="AlphaFoldDB" id="A0A1G7H122"/>
<dbReference type="Proteomes" id="UP000198922">
    <property type="component" value="Unassembled WGS sequence"/>
</dbReference>
<evidence type="ECO:0000313" key="4">
    <source>
        <dbReference type="Proteomes" id="UP000198922"/>
    </source>
</evidence>
<dbReference type="PANTHER" id="PTHR37549">
    <property type="entry name" value="LIPOPROTEIN LPRI"/>
    <property type="match status" value="1"/>
</dbReference>
<feature type="domain" description="Lysozyme inhibitor LprI-like N-terminal" evidence="2">
    <location>
        <begin position="30"/>
        <end position="102"/>
    </location>
</feature>
<feature type="signal peptide" evidence="1">
    <location>
        <begin position="1"/>
        <end position="23"/>
    </location>
</feature>